<dbReference type="InterPro" id="IPR050397">
    <property type="entry name" value="Env_Response_Regulators"/>
</dbReference>
<keyword evidence="7" id="KW-1185">Reference proteome</keyword>
<accession>A0A2S6MY61</accession>
<evidence type="ECO:0000256" key="3">
    <source>
        <dbReference type="ARBA" id="ARBA00023163"/>
    </source>
</evidence>
<dbReference type="InterPro" id="IPR000595">
    <property type="entry name" value="cNMP-bd_dom"/>
</dbReference>
<dbReference type="RefSeq" id="WP_104522027.1">
    <property type="nucleotide sequence ID" value="NZ_NHRY01000260.1"/>
</dbReference>
<dbReference type="InterPro" id="IPR014710">
    <property type="entry name" value="RmlC-like_jellyroll"/>
</dbReference>
<dbReference type="InterPro" id="IPR036388">
    <property type="entry name" value="WH-like_DNA-bd_sf"/>
</dbReference>
<dbReference type="GO" id="GO:0003700">
    <property type="term" value="F:DNA-binding transcription factor activity"/>
    <property type="evidence" value="ECO:0007669"/>
    <property type="project" value="TreeGrafter"/>
</dbReference>
<dbReference type="Proteomes" id="UP000239724">
    <property type="component" value="Unassembled WGS sequence"/>
</dbReference>
<evidence type="ECO:0000313" key="7">
    <source>
        <dbReference type="Proteomes" id="UP000239724"/>
    </source>
</evidence>
<dbReference type="PROSITE" id="PS50042">
    <property type="entry name" value="CNMP_BINDING_3"/>
    <property type="match status" value="1"/>
</dbReference>
<protein>
    <submittedName>
        <fullName evidence="6">Crp/Fnr family transcriptional regulator</fullName>
    </submittedName>
</protein>
<name>A0A2S6MY61_RHOGL</name>
<dbReference type="Gene3D" id="1.10.10.10">
    <property type="entry name" value="Winged helix-like DNA-binding domain superfamily/Winged helix DNA-binding domain"/>
    <property type="match status" value="1"/>
</dbReference>
<dbReference type="PANTHER" id="PTHR24567">
    <property type="entry name" value="CRP FAMILY TRANSCRIPTIONAL REGULATORY PROTEIN"/>
    <property type="match status" value="1"/>
</dbReference>
<comment type="caution">
    <text evidence="6">The sequence shown here is derived from an EMBL/GenBank/DDBJ whole genome shotgun (WGS) entry which is preliminary data.</text>
</comment>
<feature type="domain" description="Cyclic nucleotide-binding" evidence="4">
    <location>
        <begin position="26"/>
        <end position="108"/>
    </location>
</feature>
<dbReference type="EMBL" id="NHRY01000260">
    <property type="protein sequence ID" value="PPQ27297.1"/>
    <property type="molecule type" value="Genomic_DNA"/>
</dbReference>
<dbReference type="InterPro" id="IPR012318">
    <property type="entry name" value="HTH_CRP"/>
</dbReference>
<dbReference type="GO" id="GO:0003677">
    <property type="term" value="F:DNA binding"/>
    <property type="evidence" value="ECO:0007669"/>
    <property type="project" value="UniProtKB-KW"/>
</dbReference>
<sequence>MRGDDVSAAWSGRRSCQTCGIRALALFADLAEDDFRLIHLPLEEMQVEPGTALYHAGDAGAALFTLRHGLVKLVQYLPDGTQRIVRLLWAGATAGMEATLGVPYEHAAIALQPSLVCRIPKQVVDRLSHETPRLHGQLMQRWHDALHQADRWLSELSSGKAVQRMARLLLLLAASDGTVTLFSREELGAILAITTEHASRTIAELKKQHAILELAGNRFRCDLDLLACISAAEC</sequence>
<evidence type="ECO:0000259" key="4">
    <source>
        <dbReference type="PROSITE" id="PS50042"/>
    </source>
</evidence>
<keyword evidence="3" id="KW-0804">Transcription</keyword>
<organism evidence="6 7">
    <name type="scientific">Rhodopila globiformis</name>
    <name type="common">Rhodopseudomonas globiformis</name>
    <dbReference type="NCBI Taxonomy" id="1071"/>
    <lineage>
        <taxon>Bacteria</taxon>
        <taxon>Pseudomonadati</taxon>
        <taxon>Pseudomonadota</taxon>
        <taxon>Alphaproteobacteria</taxon>
        <taxon>Acetobacterales</taxon>
        <taxon>Acetobacteraceae</taxon>
        <taxon>Rhodopila</taxon>
    </lineage>
</organism>
<evidence type="ECO:0000259" key="5">
    <source>
        <dbReference type="PROSITE" id="PS51063"/>
    </source>
</evidence>
<keyword evidence="2" id="KW-0238">DNA-binding</keyword>
<reference evidence="6 7" key="1">
    <citation type="journal article" date="2018" name="Arch. Microbiol.">
        <title>New insights into the metabolic potential of the phototrophic purple bacterium Rhodopila globiformis DSM 161(T) from its draft genome sequence and evidence for a vanadium-dependent nitrogenase.</title>
        <authorList>
            <person name="Imhoff J.F."/>
            <person name="Rahn T."/>
            <person name="Kunzel S."/>
            <person name="Neulinger S.C."/>
        </authorList>
    </citation>
    <scope>NUCLEOTIDE SEQUENCE [LARGE SCALE GENOMIC DNA]</scope>
    <source>
        <strain evidence="6 7">DSM 161</strain>
    </source>
</reference>
<dbReference type="Pfam" id="PF13545">
    <property type="entry name" value="HTH_Crp_2"/>
    <property type="match status" value="1"/>
</dbReference>
<dbReference type="Gene3D" id="2.60.120.10">
    <property type="entry name" value="Jelly Rolls"/>
    <property type="match status" value="1"/>
</dbReference>
<evidence type="ECO:0000256" key="2">
    <source>
        <dbReference type="ARBA" id="ARBA00023125"/>
    </source>
</evidence>
<dbReference type="GO" id="GO:0005829">
    <property type="term" value="C:cytosol"/>
    <property type="evidence" value="ECO:0007669"/>
    <property type="project" value="TreeGrafter"/>
</dbReference>
<gene>
    <name evidence="6" type="ORF">CCS01_27500</name>
</gene>
<dbReference type="InterPro" id="IPR036390">
    <property type="entry name" value="WH_DNA-bd_sf"/>
</dbReference>
<feature type="domain" description="HTH crp-type" evidence="5">
    <location>
        <begin position="159"/>
        <end position="224"/>
    </location>
</feature>
<dbReference type="SMART" id="SM00100">
    <property type="entry name" value="cNMP"/>
    <property type="match status" value="1"/>
</dbReference>
<dbReference type="SUPFAM" id="SSF46785">
    <property type="entry name" value="Winged helix' DNA-binding domain"/>
    <property type="match status" value="1"/>
</dbReference>
<dbReference type="PANTHER" id="PTHR24567:SF28">
    <property type="entry name" value="LISTERIOLYSIN REGULATORY PROTEIN"/>
    <property type="match status" value="1"/>
</dbReference>
<keyword evidence="1" id="KW-0805">Transcription regulation</keyword>
<dbReference type="CDD" id="cd00038">
    <property type="entry name" value="CAP_ED"/>
    <property type="match status" value="1"/>
</dbReference>
<dbReference type="PROSITE" id="PS51063">
    <property type="entry name" value="HTH_CRP_2"/>
    <property type="match status" value="1"/>
</dbReference>
<dbReference type="SUPFAM" id="SSF51206">
    <property type="entry name" value="cAMP-binding domain-like"/>
    <property type="match status" value="1"/>
</dbReference>
<dbReference type="Pfam" id="PF00027">
    <property type="entry name" value="cNMP_binding"/>
    <property type="match status" value="1"/>
</dbReference>
<evidence type="ECO:0000256" key="1">
    <source>
        <dbReference type="ARBA" id="ARBA00023015"/>
    </source>
</evidence>
<evidence type="ECO:0000313" key="6">
    <source>
        <dbReference type="EMBL" id="PPQ27297.1"/>
    </source>
</evidence>
<dbReference type="InterPro" id="IPR018490">
    <property type="entry name" value="cNMP-bd_dom_sf"/>
</dbReference>
<dbReference type="OrthoDB" id="667966at2"/>
<proteinExistence type="predicted"/>
<dbReference type="AlphaFoldDB" id="A0A2S6MY61"/>